<protein>
    <submittedName>
        <fullName evidence="2">DUF4235 domain-containing protein</fullName>
    </submittedName>
</protein>
<evidence type="ECO:0000313" key="3">
    <source>
        <dbReference type="Proteomes" id="UP000602653"/>
    </source>
</evidence>
<keyword evidence="3" id="KW-1185">Reference proteome</keyword>
<organism evidence="2 3">
    <name type="scientific">Arcanobacterium phocisimile</name>
    <dbReference type="NCBI Taxonomy" id="1302235"/>
    <lineage>
        <taxon>Bacteria</taxon>
        <taxon>Bacillati</taxon>
        <taxon>Actinomycetota</taxon>
        <taxon>Actinomycetes</taxon>
        <taxon>Actinomycetales</taxon>
        <taxon>Actinomycetaceae</taxon>
        <taxon>Arcanobacterium</taxon>
    </lineage>
</organism>
<keyword evidence="1" id="KW-0812">Transmembrane</keyword>
<proteinExistence type="predicted"/>
<dbReference type="Proteomes" id="UP000602653">
    <property type="component" value="Chromosome"/>
</dbReference>
<dbReference type="InterPro" id="IPR025329">
    <property type="entry name" value="DUF4235"/>
</dbReference>
<dbReference type="Pfam" id="PF14019">
    <property type="entry name" value="DUF4235"/>
    <property type="match status" value="1"/>
</dbReference>
<accession>A0ABX7IHJ9</accession>
<keyword evidence="1" id="KW-1133">Transmembrane helix</keyword>
<sequence>MNLGYRVLSLATGAVAGLVARQVVTLVWEKGFGKATPNGDETDVDLPLAQIATFSAVTAGVTAFVNEAMQRKAAQWYGADRSENEA</sequence>
<evidence type="ECO:0000256" key="1">
    <source>
        <dbReference type="SAM" id="Phobius"/>
    </source>
</evidence>
<dbReference type="EMBL" id="CP070228">
    <property type="protein sequence ID" value="QRV02320.1"/>
    <property type="molecule type" value="Genomic_DNA"/>
</dbReference>
<feature type="transmembrane region" description="Helical" evidence="1">
    <location>
        <begin position="46"/>
        <end position="65"/>
    </location>
</feature>
<gene>
    <name evidence="2" type="ORF">JTE88_00725</name>
</gene>
<name>A0ABX7IHJ9_9ACTO</name>
<dbReference type="RefSeq" id="WP_204424708.1">
    <property type="nucleotide sequence ID" value="NZ_CP070228.1"/>
</dbReference>
<keyword evidence="1" id="KW-0472">Membrane</keyword>
<evidence type="ECO:0000313" key="2">
    <source>
        <dbReference type="EMBL" id="QRV02320.1"/>
    </source>
</evidence>
<reference evidence="2 3" key="1">
    <citation type="submission" date="2021-02" db="EMBL/GenBank/DDBJ databases">
        <title>Complete Genome Sequence of Arcanobacterium phocisimile strain DSM 26142T from a harbour seal.</title>
        <authorList>
            <person name="Borowiak M."/>
            <person name="Alssahen M."/>
            <person name="Malorny B."/>
            <person name="Laemmler C."/>
            <person name="Siebert U."/>
            <person name="Ploetz M."/>
            <person name="Abdulmawjood A."/>
        </authorList>
    </citation>
    <scope>NUCLEOTIDE SEQUENCE [LARGE SCALE GENOMIC DNA]</scope>
    <source>
        <strain evidence="2 3">DSM 26142</strain>
    </source>
</reference>